<accession>A0A4S4LWR8</accession>
<protein>
    <recommendedName>
        <fullName evidence="5">Alpha-type protein kinase domain-containing protein</fullName>
    </recommendedName>
</protein>
<evidence type="ECO:0000256" key="4">
    <source>
        <dbReference type="SAM" id="MobiDB-lite"/>
    </source>
</evidence>
<proteinExistence type="predicted"/>
<keyword evidence="1" id="KW-0723">Serine/threonine-protein kinase</keyword>
<evidence type="ECO:0000313" key="6">
    <source>
        <dbReference type="EMBL" id="THH17036.1"/>
    </source>
</evidence>
<keyword evidence="7" id="KW-1185">Reference proteome</keyword>
<organism evidence="6 7">
    <name type="scientific">Antrodiella citrinella</name>
    <dbReference type="NCBI Taxonomy" id="2447956"/>
    <lineage>
        <taxon>Eukaryota</taxon>
        <taxon>Fungi</taxon>
        <taxon>Dikarya</taxon>
        <taxon>Basidiomycota</taxon>
        <taxon>Agaricomycotina</taxon>
        <taxon>Agaricomycetes</taxon>
        <taxon>Polyporales</taxon>
        <taxon>Steccherinaceae</taxon>
        <taxon>Antrodiella</taxon>
    </lineage>
</organism>
<name>A0A4S4LWR8_9APHY</name>
<gene>
    <name evidence="6" type="ORF">EUX98_g9204</name>
</gene>
<dbReference type="Gene3D" id="3.20.200.10">
    <property type="entry name" value="MHCK/EF2 kinase"/>
    <property type="match status" value="1"/>
</dbReference>
<keyword evidence="3" id="KW-0418">Kinase</keyword>
<feature type="region of interest" description="Disordered" evidence="4">
    <location>
        <begin position="203"/>
        <end position="225"/>
    </location>
</feature>
<comment type="caution">
    <text evidence="6">The sequence shown here is derived from an EMBL/GenBank/DDBJ whole genome shotgun (WGS) entry which is preliminary data.</text>
</comment>
<dbReference type="GO" id="GO:0005524">
    <property type="term" value="F:ATP binding"/>
    <property type="evidence" value="ECO:0007669"/>
    <property type="project" value="InterPro"/>
</dbReference>
<keyword evidence="2" id="KW-0808">Transferase</keyword>
<dbReference type="InterPro" id="IPR004166">
    <property type="entry name" value="a-kinase_dom"/>
</dbReference>
<feature type="domain" description="Alpha-type protein kinase" evidence="5">
    <location>
        <begin position="279"/>
        <end position="542"/>
    </location>
</feature>
<evidence type="ECO:0000256" key="2">
    <source>
        <dbReference type="ARBA" id="ARBA00022679"/>
    </source>
</evidence>
<dbReference type="EMBL" id="SGPM01000686">
    <property type="protein sequence ID" value="THH17036.1"/>
    <property type="molecule type" value="Genomic_DNA"/>
</dbReference>
<evidence type="ECO:0000313" key="7">
    <source>
        <dbReference type="Proteomes" id="UP000308730"/>
    </source>
</evidence>
<dbReference type="SUPFAM" id="SSF56112">
    <property type="entry name" value="Protein kinase-like (PK-like)"/>
    <property type="match status" value="1"/>
</dbReference>
<dbReference type="InterPro" id="IPR011009">
    <property type="entry name" value="Kinase-like_dom_sf"/>
</dbReference>
<evidence type="ECO:0000256" key="3">
    <source>
        <dbReference type="ARBA" id="ARBA00022777"/>
    </source>
</evidence>
<evidence type="ECO:0000259" key="5">
    <source>
        <dbReference type="PROSITE" id="PS51158"/>
    </source>
</evidence>
<sequence>MAGDSQNQSAIMTTTAKAPHISSRSAIFEKGASQKRLHIGGRGTTVSATNTTTYKKQIGQLKEQRTISVHNVDVSLYHYASQNKTAKVVDGATPGRELYEGAPWQTRTGSSFTSMTFSNRDRMSFYVGGGRTIGHLITPDQVNSLTVRQWFDSLAAASMLSEKHKKEKVIPINLCIHEQPDSAIEDDDDDVEYYGTFAASNHRSSLKSSPAKSAMKRKRGPDASNAISVKRPVYESAFKLPHEKDESSAVSYLTYSITITSCMADNKGTISNATSVSQETINIAKNWKADLQKYLAHQKDNSNSDFDVHGSGTFIGRGSSKVAFLVSFKNHQYAILQIGPLGQLSSPNAVWGTEEDNMRDLLNELRLLTLGQYFVASFYRRADCYKSKLPKIRFNSMDAFIGTITASDASGVSHDLTPDTPPLLWKTFLAVPYIDQAQGYESHRKFSGAFEVGNNTTSLLGNVVDAFAHHVLVDSMRTCVLVDLQGFVHGARNEVVLIDPQAHTHNWPGSCAYWDHGVQEIEQFEKAHTCNSICRKLDLKPVHRMSVQALCD</sequence>
<dbReference type="PROSITE" id="PS51158">
    <property type="entry name" value="ALPHA_KINASE"/>
    <property type="match status" value="1"/>
</dbReference>
<reference evidence="6 7" key="1">
    <citation type="submission" date="2019-02" db="EMBL/GenBank/DDBJ databases">
        <title>Genome sequencing of the rare red list fungi Antrodiella citrinella (Flaviporus citrinellus).</title>
        <authorList>
            <person name="Buettner E."/>
            <person name="Kellner H."/>
        </authorList>
    </citation>
    <scope>NUCLEOTIDE SEQUENCE [LARGE SCALE GENOMIC DNA]</scope>
    <source>
        <strain evidence="6 7">DSM 108506</strain>
    </source>
</reference>
<dbReference type="AlphaFoldDB" id="A0A4S4LWR8"/>
<dbReference type="Proteomes" id="UP000308730">
    <property type="component" value="Unassembled WGS sequence"/>
</dbReference>
<dbReference type="Pfam" id="PF02816">
    <property type="entry name" value="Alpha_kinase"/>
    <property type="match status" value="1"/>
</dbReference>
<dbReference type="OrthoDB" id="2757763at2759"/>
<evidence type="ECO:0000256" key="1">
    <source>
        <dbReference type="ARBA" id="ARBA00022527"/>
    </source>
</evidence>
<dbReference type="CDD" id="cd04515">
    <property type="entry name" value="Alpha_kinase"/>
    <property type="match status" value="1"/>
</dbReference>
<dbReference type="GO" id="GO:0004674">
    <property type="term" value="F:protein serine/threonine kinase activity"/>
    <property type="evidence" value="ECO:0007669"/>
    <property type="project" value="UniProtKB-KW"/>
</dbReference>